<name>A0AAN7HBM2_9PEZI</name>
<dbReference type="InterPro" id="IPR013083">
    <property type="entry name" value="Znf_RING/FYVE/PHD"/>
</dbReference>
<keyword evidence="1" id="KW-0862">Zinc</keyword>
<protein>
    <recommendedName>
        <fullName evidence="2">RING-type domain-containing protein</fullName>
    </recommendedName>
</protein>
<keyword evidence="4" id="KW-1185">Reference proteome</keyword>
<dbReference type="Gene3D" id="3.30.40.10">
    <property type="entry name" value="Zinc/RING finger domain, C3HC4 (zinc finger)"/>
    <property type="match status" value="1"/>
</dbReference>
<reference evidence="3" key="2">
    <citation type="submission" date="2023-05" db="EMBL/GenBank/DDBJ databases">
        <authorList>
            <consortium name="Lawrence Berkeley National Laboratory"/>
            <person name="Steindorff A."/>
            <person name="Hensen N."/>
            <person name="Bonometti L."/>
            <person name="Westerberg I."/>
            <person name="Brannstrom I.O."/>
            <person name="Guillou S."/>
            <person name="Cros-Aarteil S."/>
            <person name="Calhoun S."/>
            <person name="Haridas S."/>
            <person name="Kuo A."/>
            <person name="Mondo S."/>
            <person name="Pangilinan J."/>
            <person name="Riley R."/>
            <person name="Labutti K."/>
            <person name="Andreopoulos B."/>
            <person name="Lipzen A."/>
            <person name="Chen C."/>
            <person name="Yanf M."/>
            <person name="Daum C."/>
            <person name="Ng V."/>
            <person name="Clum A."/>
            <person name="Ohm R."/>
            <person name="Martin F."/>
            <person name="Silar P."/>
            <person name="Natvig D."/>
            <person name="Lalanne C."/>
            <person name="Gautier V."/>
            <person name="Ament-Velasquez S.L."/>
            <person name="Kruys A."/>
            <person name="Hutchinson M.I."/>
            <person name="Powell A.J."/>
            <person name="Barry K."/>
            <person name="Miller A.N."/>
            <person name="Grigoriev I.V."/>
            <person name="Debuchy R."/>
            <person name="Gladieux P."/>
            <person name="Thoren M.H."/>
            <person name="Johannesson H."/>
        </authorList>
    </citation>
    <scope>NUCLEOTIDE SEQUENCE</scope>
    <source>
        <strain evidence="3">CBS 532.94</strain>
    </source>
</reference>
<dbReference type="AlphaFoldDB" id="A0AAN7HBM2"/>
<proteinExistence type="predicted"/>
<comment type="caution">
    <text evidence="3">The sequence shown here is derived from an EMBL/GenBank/DDBJ whole genome shotgun (WGS) entry which is preliminary data.</text>
</comment>
<dbReference type="EMBL" id="MU860133">
    <property type="protein sequence ID" value="KAK4237543.1"/>
    <property type="molecule type" value="Genomic_DNA"/>
</dbReference>
<accession>A0AAN7HBM2</accession>
<reference evidence="3" key="1">
    <citation type="journal article" date="2023" name="Mol. Phylogenet. Evol.">
        <title>Genome-scale phylogeny and comparative genomics of the fungal order Sordariales.</title>
        <authorList>
            <person name="Hensen N."/>
            <person name="Bonometti L."/>
            <person name="Westerberg I."/>
            <person name="Brannstrom I.O."/>
            <person name="Guillou S."/>
            <person name="Cros-Aarteil S."/>
            <person name="Calhoun S."/>
            <person name="Haridas S."/>
            <person name="Kuo A."/>
            <person name="Mondo S."/>
            <person name="Pangilinan J."/>
            <person name="Riley R."/>
            <person name="LaButti K."/>
            <person name="Andreopoulos B."/>
            <person name="Lipzen A."/>
            <person name="Chen C."/>
            <person name="Yan M."/>
            <person name="Daum C."/>
            <person name="Ng V."/>
            <person name="Clum A."/>
            <person name="Steindorff A."/>
            <person name="Ohm R.A."/>
            <person name="Martin F."/>
            <person name="Silar P."/>
            <person name="Natvig D.O."/>
            <person name="Lalanne C."/>
            <person name="Gautier V."/>
            <person name="Ament-Velasquez S.L."/>
            <person name="Kruys A."/>
            <person name="Hutchinson M.I."/>
            <person name="Powell A.J."/>
            <person name="Barry K."/>
            <person name="Miller A.N."/>
            <person name="Grigoriev I.V."/>
            <person name="Debuchy R."/>
            <person name="Gladieux P."/>
            <person name="Hiltunen Thoren M."/>
            <person name="Johannesson H."/>
        </authorList>
    </citation>
    <scope>NUCLEOTIDE SEQUENCE</scope>
    <source>
        <strain evidence="3">CBS 532.94</strain>
    </source>
</reference>
<evidence type="ECO:0000259" key="2">
    <source>
        <dbReference type="PROSITE" id="PS50089"/>
    </source>
</evidence>
<dbReference type="InterPro" id="IPR001841">
    <property type="entry name" value="Znf_RING"/>
</dbReference>
<evidence type="ECO:0000256" key="1">
    <source>
        <dbReference type="PROSITE-ProRule" id="PRU00175"/>
    </source>
</evidence>
<dbReference type="PROSITE" id="PS50089">
    <property type="entry name" value="ZF_RING_2"/>
    <property type="match status" value="1"/>
</dbReference>
<evidence type="ECO:0000313" key="3">
    <source>
        <dbReference type="EMBL" id="KAK4237543.1"/>
    </source>
</evidence>
<sequence>MCIKLTRHFHSTRFFDREEITSQELRHQRCLDDLDEREEVYEHEACPDCSGEMPHPRLSPYSATAMTSQPFTGKWVYGVLAHAEGVDPASVVSVYAQNLATWLFAYMHADGSSSSLGAKDVLREALEQDDNARAEAELHHRVVSLVSEQICQEHPGHGSVWRVCAEQLTPCETEELDNVVEVEREGETEPRVLLFGPFAECECVPTHDPWLNNMALHIRRTVATGLQQGITDPERNILELDNQELERTFAIAAQLHKALTKRYAPVLGSLRSLEVLSVYDHILAHRESTLEEDRSWMVRLLRSDLLWKRTADPEKEAERLDARASLVRWVTFLLARDPGLSLDRARRIQAVFIAKVVKHDPAGERHSLRDDNLDRLDACRRLAHVANRHAARTPQWAAARLDRFTRAEYTQYMRREWTKWQQRDRDRAKTVELNVVEADGAQLETLRERGEAVCAICLEPFDEHTTAPGFDRPVQNRRCAKRGCSHWCGRACLVKFGRTRQGGNYLAAPHPRCPICRTEFRFPEEEESQ</sequence>
<keyword evidence="1" id="KW-0479">Metal-binding</keyword>
<feature type="domain" description="RING-type" evidence="2">
    <location>
        <begin position="454"/>
        <end position="517"/>
    </location>
</feature>
<dbReference type="SUPFAM" id="SSF57850">
    <property type="entry name" value="RING/U-box"/>
    <property type="match status" value="1"/>
</dbReference>
<dbReference type="GO" id="GO:0008270">
    <property type="term" value="F:zinc ion binding"/>
    <property type="evidence" value="ECO:0007669"/>
    <property type="project" value="UniProtKB-KW"/>
</dbReference>
<dbReference type="Proteomes" id="UP001303760">
    <property type="component" value="Unassembled WGS sequence"/>
</dbReference>
<keyword evidence="1" id="KW-0863">Zinc-finger</keyword>
<evidence type="ECO:0000313" key="4">
    <source>
        <dbReference type="Proteomes" id="UP001303760"/>
    </source>
</evidence>
<organism evidence="3 4">
    <name type="scientific">Achaetomium macrosporum</name>
    <dbReference type="NCBI Taxonomy" id="79813"/>
    <lineage>
        <taxon>Eukaryota</taxon>
        <taxon>Fungi</taxon>
        <taxon>Dikarya</taxon>
        <taxon>Ascomycota</taxon>
        <taxon>Pezizomycotina</taxon>
        <taxon>Sordariomycetes</taxon>
        <taxon>Sordariomycetidae</taxon>
        <taxon>Sordariales</taxon>
        <taxon>Chaetomiaceae</taxon>
        <taxon>Achaetomium</taxon>
    </lineage>
</organism>
<gene>
    <name evidence="3" type="ORF">C8A03DRAFT_34483</name>
</gene>